<dbReference type="Pfam" id="PF18443">
    <property type="entry name" value="Tli4_N"/>
    <property type="match status" value="1"/>
</dbReference>
<dbReference type="Proteomes" id="UP000297258">
    <property type="component" value="Unassembled WGS sequence"/>
</dbReference>
<dbReference type="OrthoDB" id="8722129at2"/>
<accession>A0A4Y9T0M6</accession>
<feature type="domain" description="Tle cognate immunity protein 4 N-terminal" evidence="3">
    <location>
        <begin position="46"/>
        <end position="160"/>
    </location>
</feature>
<feature type="region of interest" description="Disordered" evidence="1">
    <location>
        <begin position="549"/>
        <end position="573"/>
    </location>
</feature>
<gene>
    <name evidence="4" type="ORF">E4O92_08945</name>
</gene>
<sequence length="573" mass="61999">MKRAACKLAAALLALAALVLLGLFILNAVQGTQDRKMVAKMTEKMKTVCVGRLLIDVPETAEVTLTQASVDGFDITMRRESEAQFAARIALREAELKEKQNELGRKNLESARDVNVNGLAGRILIHGRERTYLIKNEQRVYSENVAIDGYAHKNGVSFDLISTGYDPKLVGNVARLIAQIEPRLQDEVPAQPGFCINGGFIRDPLTADQHESVTMFAGLPGHPDLGIVFSTLSGTKPDEGLIARDAKAEEQFPLFLRAAFSTLRKGERTLNGLPGEEVAFKAREANFAVTYSFRWEMQGKQDDVYAPVLTLELGAGRNPRAGGKPLQSSMSEVALLDLWDKISSSLRVRTASPPKQVAQAEPSLPPLGTHASAGDTCPQSGWWLCNQGGDGVGVLGGQRQFLKKGQRMPQALLLPPQTLWEKLKGIQPSYESKVATTWELVDKRSRPRTPSPVVLAPSSSTQGNAMTDQQHASSGGPAAPIGSYVKTGSPCPASGWWRCEDSQALDGTRWFAQGSFLPVATFKLPPRAFGKSAGPEVIQRRSQWQLVRYAQAPGPEPSAPDGGNNPEAPKSSA</sequence>
<evidence type="ECO:0000313" key="5">
    <source>
        <dbReference type="Proteomes" id="UP000297258"/>
    </source>
</evidence>
<reference evidence="4 5" key="1">
    <citation type="submission" date="2019-03" db="EMBL/GenBank/DDBJ databases">
        <title>Draft genome of Massilia hortus sp. nov., a novel bacterial species of the Oxalobacteraceae family.</title>
        <authorList>
            <person name="Peta V."/>
            <person name="Raths R."/>
            <person name="Bucking H."/>
        </authorList>
    </citation>
    <scope>NUCLEOTIDE SEQUENCE [LARGE SCALE GENOMIC DNA]</scope>
    <source>
        <strain evidence="4 5">ONC3</strain>
    </source>
</reference>
<proteinExistence type="predicted"/>
<evidence type="ECO:0000313" key="4">
    <source>
        <dbReference type="EMBL" id="TFW32792.1"/>
    </source>
</evidence>
<keyword evidence="5" id="KW-1185">Reference proteome</keyword>
<evidence type="ECO:0000259" key="3">
    <source>
        <dbReference type="Pfam" id="PF18443"/>
    </source>
</evidence>
<name>A0A4Y9T0M6_9BURK</name>
<dbReference type="InterPro" id="IPR041290">
    <property type="entry name" value="Tli4_C"/>
</dbReference>
<dbReference type="EMBL" id="SPUM01000048">
    <property type="protein sequence ID" value="TFW32792.1"/>
    <property type="molecule type" value="Genomic_DNA"/>
</dbReference>
<feature type="domain" description="Tle cognate immunity protein 4 C-terminal" evidence="2">
    <location>
        <begin position="187"/>
        <end position="350"/>
    </location>
</feature>
<evidence type="ECO:0000259" key="2">
    <source>
        <dbReference type="Pfam" id="PF18426"/>
    </source>
</evidence>
<feature type="compositionally biased region" description="Polar residues" evidence="1">
    <location>
        <begin position="457"/>
        <end position="473"/>
    </location>
</feature>
<dbReference type="Pfam" id="PF18426">
    <property type="entry name" value="Tli4_C"/>
    <property type="match status" value="1"/>
</dbReference>
<evidence type="ECO:0008006" key="6">
    <source>
        <dbReference type="Google" id="ProtNLM"/>
    </source>
</evidence>
<dbReference type="RefSeq" id="WP_135189426.1">
    <property type="nucleotide sequence ID" value="NZ_SPUM01000048.1"/>
</dbReference>
<evidence type="ECO:0000256" key="1">
    <source>
        <dbReference type="SAM" id="MobiDB-lite"/>
    </source>
</evidence>
<feature type="region of interest" description="Disordered" evidence="1">
    <location>
        <begin position="445"/>
        <end position="483"/>
    </location>
</feature>
<protein>
    <recommendedName>
        <fullName evidence="6">Tle cognate immunity protein 4 C-terminal domain-containing protein</fullName>
    </recommendedName>
</protein>
<organism evidence="4 5">
    <name type="scientific">Massilia horti</name>
    <dbReference type="NCBI Taxonomy" id="2562153"/>
    <lineage>
        <taxon>Bacteria</taxon>
        <taxon>Pseudomonadati</taxon>
        <taxon>Pseudomonadota</taxon>
        <taxon>Betaproteobacteria</taxon>
        <taxon>Burkholderiales</taxon>
        <taxon>Oxalobacteraceae</taxon>
        <taxon>Telluria group</taxon>
        <taxon>Massilia</taxon>
    </lineage>
</organism>
<dbReference type="AlphaFoldDB" id="A0A4Y9T0M6"/>
<dbReference type="InterPro" id="IPR040761">
    <property type="entry name" value="Tli4_N"/>
</dbReference>
<comment type="caution">
    <text evidence="4">The sequence shown here is derived from an EMBL/GenBank/DDBJ whole genome shotgun (WGS) entry which is preliminary data.</text>
</comment>